<dbReference type="Gene3D" id="1.10.357.10">
    <property type="entry name" value="Tetracycline Repressor, domain 2"/>
    <property type="match status" value="1"/>
</dbReference>
<dbReference type="InterPro" id="IPR009057">
    <property type="entry name" value="Homeodomain-like_sf"/>
</dbReference>
<gene>
    <name evidence="1" type="ORF">F6W96_01320</name>
</gene>
<proteinExistence type="predicted"/>
<dbReference type="AlphaFoldDB" id="A0A6G9YVK6"/>
<sequence length="72" mass="8132">MDHELRSASRAELSPGAVYCWFPSKEAIIDAVAEERHRQGFILQQAWEPDLDITSYRHAVDLVIDTIAPTPP</sequence>
<name>A0A6G9YVK6_9NOCA</name>
<dbReference type="EMBL" id="CP046173">
    <property type="protein sequence ID" value="QIS17157.1"/>
    <property type="molecule type" value="Genomic_DNA"/>
</dbReference>
<evidence type="ECO:0008006" key="3">
    <source>
        <dbReference type="Google" id="ProtNLM"/>
    </source>
</evidence>
<reference evidence="1 2" key="1">
    <citation type="journal article" date="2019" name="ACS Chem. Biol.">
        <title>Identification and Mobilization of a Cryptic Antibiotic Biosynthesis Gene Locus from a Human-Pathogenic Nocardia Isolate.</title>
        <authorList>
            <person name="Herisse M."/>
            <person name="Ishida K."/>
            <person name="Porter J.L."/>
            <person name="Howden B."/>
            <person name="Hertweck C."/>
            <person name="Stinear T.P."/>
            <person name="Pidot S.J."/>
        </authorList>
    </citation>
    <scope>NUCLEOTIDE SEQUENCE [LARGE SCALE GENOMIC DNA]</scope>
    <source>
        <strain evidence="1 2">AUSMDU00012715</strain>
    </source>
</reference>
<evidence type="ECO:0000313" key="2">
    <source>
        <dbReference type="Proteomes" id="UP000500953"/>
    </source>
</evidence>
<dbReference type="RefSeq" id="WP_167484579.1">
    <property type="nucleotide sequence ID" value="NZ_CP046173.1"/>
</dbReference>
<evidence type="ECO:0000313" key="1">
    <source>
        <dbReference type="EMBL" id="QIS17157.1"/>
    </source>
</evidence>
<accession>A0A6G9YVK6</accession>
<protein>
    <recommendedName>
        <fullName evidence="3">TetR family transcriptional regulator</fullName>
    </recommendedName>
</protein>
<dbReference type="Proteomes" id="UP000500953">
    <property type="component" value="Chromosome"/>
</dbReference>
<dbReference type="SUPFAM" id="SSF46689">
    <property type="entry name" value="Homeodomain-like"/>
    <property type="match status" value="1"/>
</dbReference>
<organism evidence="1 2">
    <name type="scientific">Nocardia terpenica</name>
    <dbReference type="NCBI Taxonomy" id="455432"/>
    <lineage>
        <taxon>Bacteria</taxon>
        <taxon>Bacillati</taxon>
        <taxon>Actinomycetota</taxon>
        <taxon>Actinomycetes</taxon>
        <taxon>Mycobacteriales</taxon>
        <taxon>Nocardiaceae</taxon>
        <taxon>Nocardia</taxon>
    </lineage>
</organism>